<proteinExistence type="predicted"/>
<organism evidence="3 4">
    <name type="scientific">Maritimibacter harenae</name>
    <dbReference type="NCBI Taxonomy" id="2606218"/>
    <lineage>
        <taxon>Bacteria</taxon>
        <taxon>Pseudomonadati</taxon>
        <taxon>Pseudomonadota</taxon>
        <taxon>Alphaproteobacteria</taxon>
        <taxon>Rhodobacterales</taxon>
        <taxon>Roseobacteraceae</taxon>
        <taxon>Maritimibacter</taxon>
    </lineage>
</organism>
<keyword evidence="4" id="KW-1185">Reference proteome</keyword>
<name>A0A845MB34_9RHOB</name>
<protein>
    <recommendedName>
        <fullName evidence="2">BLUF domain-containing protein</fullName>
    </recommendedName>
</protein>
<reference evidence="3 4" key="1">
    <citation type="submission" date="2019-12" db="EMBL/GenBank/DDBJ databases">
        <title>Maritimibacter sp. nov. sp. isolated from sea sand.</title>
        <authorList>
            <person name="Kim J."/>
            <person name="Jeong S.E."/>
            <person name="Jung H.S."/>
            <person name="Jeon C.O."/>
        </authorList>
    </citation>
    <scope>NUCLEOTIDE SEQUENCE [LARGE SCALE GENOMIC DNA]</scope>
    <source>
        <strain evidence="3 4">DP07</strain>
    </source>
</reference>
<dbReference type="SUPFAM" id="SSF54975">
    <property type="entry name" value="Acylphosphatase/BLUF domain-like"/>
    <property type="match status" value="1"/>
</dbReference>
<gene>
    <name evidence="3" type="ORF">GQE99_16965</name>
</gene>
<dbReference type="RefSeq" id="WP_161352816.1">
    <property type="nucleotide sequence ID" value="NZ_WTUX01000019.1"/>
</dbReference>
<dbReference type="SMART" id="SM01034">
    <property type="entry name" value="BLUF"/>
    <property type="match status" value="1"/>
</dbReference>
<dbReference type="Gene3D" id="3.30.70.100">
    <property type="match status" value="1"/>
</dbReference>
<accession>A0A845MB34</accession>
<sequence>MLIDCQPYQGRRAIVRRFLTGKRKDRPVTNLVGIAYCSRPVEFSFEEVENILRVSQEKNAQAAITGALVYDNFTFLQWLEGDPIAIREVFERLSDDPRHTDIKLIAVRKLSDRLFPDWSMTAAVTNDQDLRGLKLVPHISLAQFNPFDWSEPDVAAFMDALSDYLTSRPAPKSEAMPESVSPRRAGGDPLTRLERHLGKIT</sequence>
<dbReference type="InterPro" id="IPR007024">
    <property type="entry name" value="BLUF_domain"/>
</dbReference>
<evidence type="ECO:0000256" key="1">
    <source>
        <dbReference type="SAM" id="MobiDB-lite"/>
    </source>
</evidence>
<dbReference type="GO" id="GO:0009882">
    <property type="term" value="F:blue light photoreceptor activity"/>
    <property type="evidence" value="ECO:0007669"/>
    <property type="project" value="InterPro"/>
</dbReference>
<evidence type="ECO:0000313" key="3">
    <source>
        <dbReference type="EMBL" id="MZR14714.1"/>
    </source>
</evidence>
<evidence type="ECO:0000313" key="4">
    <source>
        <dbReference type="Proteomes" id="UP000467322"/>
    </source>
</evidence>
<feature type="domain" description="BLUF" evidence="2">
    <location>
        <begin position="31"/>
        <end position="121"/>
    </location>
</feature>
<dbReference type="EMBL" id="WTUX01000019">
    <property type="protein sequence ID" value="MZR14714.1"/>
    <property type="molecule type" value="Genomic_DNA"/>
</dbReference>
<dbReference type="GO" id="GO:0071949">
    <property type="term" value="F:FAD binding"/>
    <property type="evidence" value="ECO:0007669"/>
    <property type="project" value="InterPro"/>
</dbReference>
<feature type="compositionally biased region" description="Basic and acidic residues" evidence="1">
    <location>
        <begin position="191"/>
        <end position="201"/>
    </location>
</feature>
<feature type="region of interest" description="Disordered" evidence="1">
    <location>
        <begin position="168"/>
        <end position="201"/>
    </location>
</feature>
<dbReference type="Proteomes" id="UP000467322">
    <property type="component" value="Unassembled WGS sequence"/>
</dbReference>
<dbReference type="Pfam" id="PF04940">
    <property type="entry name" value="BLUF"/>
    <property type="match status" value="1"/>
</dbReference>
<dbReference type="AlphaFoldDB" id="A0A845MB34"/>
<dbReference type="PROSITE" id="PS50925">
    <property type="entry name" value="BLUF"/>
    <property type="match status" value="1"/>
</dbReference>
<evidence type="ECO:0000259" key="2">
    <source>
        <dbReference type="PROSITE" id="PS50925"/>
    </source>
</evidence>
<comment type="caution">
    <text evidence="3">The sequence shown here is derived from an EMBL/GenBank/DDBJ whole genome shotgun (WGS) entry which is preliminary data.</text>
</comment>
<dbReference type="InterPro" id="IPR036046">
    <property type="entry name" value="Acylphosphatase-like_dom_sf"/>
</dbReference>